<reference evidence="1 2" key="1">
    <citation type="submission" date="2023-09" db="EMBL/GenBank/DDBJ databases">
        <title>Multi-omics analysis of a traditional fermented food reveals byproduct-associated fungal strains for waste-to-food upcycling.</title>
        <authorList>
            <consortium name="Lawrence Berkeley National Laboratory"/>
            <person name="Rekdal V.M."/>
            <person name="Villalobos-Escobedo J.M."/>
            <person name="Rodriguez-Valeron N."/>
            <person name="Garcia M.O."/>
            <person name="Vasquez D.P."/>
            <person name="Damayanti I."/>
            <person name="Sorensen P.M."/>
            <person name="Baidoo E.E."/>
            <person name="De Carvalho A.C."/>
            <person name="Riley R."/>
            <person name="Lipzen A."/>
            <person name="He G."/>
            <person name="Yan M."/>
            <person name="Haridas S."/>
            <person name="Daum C."/>
            <person name="Yoshinaga Y."/>
            <person name="Ng V."/>
            <person name="Grigoriev I.V."/>
            <person name="Munk R."/>
            <person name="Nuraida L."/>
            <person name="Wijaya C.H."/>
            <person name="Morales P.-C."/>
            <person name="Keasling J.D."/>
        </authorList>
    </citation>
    <scope>NUCLEOTIDE SEQUENCE [LARGE SCALE GENOMIC DNA]</scope>
    <source>
        <strain evidence="1 2">FGSC 2613</strain>
    </source>
</reference>
<evidence type="ECO:0000313" key="2">
    <source>
        <dbReference type="Proteomes" id="UP001451303"/>
    </source>
</evidence>
<dbReference type="EMBL" id="JAVLET010000001">
    <property type="protein sequence ID" value="KAL0475292.1"/>
    <property type="molecule type" value="Genomic_DNA"/>
</dbReference>
<evidence type="ECO:0000313" key="1">
    <source>
        <dbReference type="EMBL" id="KAL0475292.1"/>
    </source>
</evidence>
<comment type="caution">
    <text evidence="1">The sequence shown here is derived from an EMBL/GenBank/DDBJ whole genome shotgun (WGS) entry which is preliminary data.</text>
</comment>
<organism evidence="1 2">
    <name type="scientific">Neurospora intermedia</name>
    <dbReference type="NCBI Taxonomy" id="5142"/>
    <lineage>
        <taxon>Eukaryota</taxon>
        <taxon>Fungi</taxon>
        <taxon>Dikarya</taxon>
        <taxon>Ascomycota</taxon>
        <taxon>Pezizomycotina</taxon>
        <taxon>Sordariomycetes</taxon>
        <taxon>Sordariomycetidae</taxon>
        <taxon>Sordariales</taxon>
        <taxon>Sordariaceae</taxon>
        <taxon>Neurospora</taxon>
    </lineage>
</organism>
<proteinExistence type="predicted"/>
<accession>A0ABR3DRN2</accession>
<keyword evidence="2" id="KW-1185">Reference proteome</keyword>
<name>A0ABR3DRN2_NEUIN</name>
<sequence>MTGTRLVQSLVEDAEMAMNIILELHLDVLEQTMEDTEDRDVQSSPFITHFYDEKREEGTRTMQPLHFSCPLGWKACRITSCATIQIQLSKVTSSTPTTAGLAPNCKYPTRHPRFRCKDRQSAELWRKERGIDCAL</sequence>
<dbReference type="Proteomes" id="UP001451303">
    <property type="component" value="Unassembled WGS sequence"/>
</dbReference>
<gene>
    <name evidence="1" type="ORF">QR685DRAFT_568101</name>
</gene>
<protein>
    <submittedName>
        <fullName evidence="1">Uncharacterized protein</fullName>
    </submittedName>
</protein>